<dbReference type="PANTHER" id="PTHR11036">
    <property type="entry name" value="SEMAPHORIN"/>
    <property type="match status" value="1"/>
</dbReference>
<comment type="subcellular location">
    <subcellularLocation>
        <location evidence="1">Membrane</location>
    </subcellularLocation>
</comment>
<dbReference type="Gene3D" id="3.30.1680.10">
    <property type="entry name" value="ligand-binding face of the semaphorins, domain 2"/>
    <property type="match status" value="1"/>
</dbReference>
<feature type="signal peptide" evidence="7">
    <location>
        <begin position="1"/>
        <end position="24"/>
    </location>
</feature>
<keyword evidence="9" id="KW-1185">Reference proteome</keyword>
<dbReference type="InterPro" id="IPR036352">
    <property type="entry name" value="Semap_dom_sf"/>
</dbReference>
<feature type="compositionally biased region" description="Pro residues" evidence="6">
    <location>
        <begin position="663"/>
        <end position="676"/>
    </location>
</feature>
<evidence type="ECO:0000259" key="8">
    <source>
        <dbReference type="PROSITE" id="PS51004"/>
    </source>
</evidence>
<sequence>MPPTVFLLLLLLLIIILGWPGGMALSFPRDLVARSTVGLAGTAAYPRFSGLRDDNVTAQLGLDFQRMLRLNGTLFVAARDHIYAFDLGQDKRTLYPERHLTWETRDRENCAMRGKLQDECYNYIKVLVPRDARTLFACGTNAFNPLCRTYEVGSLRQEGEEVSGQARCPFDAKQSNVALFADGSLYSATVADFQASDAVIYRSLGEGSPPLRTLKYSSRWLQEPHFVQALPYGPYVYFFFREIAVELSALGKVAVARVARVCRNDGGGSPRVLERRWTSFLKARLNCSVPGDAVFYFDVLEAVTPPRRLHGRPAVLALFGTQRNSIPGSAVCAFYLADVERAFEGRFQEQRGPDGAWTPVPEERVPRPRPGCCAGAGSAAAFGSSSDFPDETLAFAKAHPLLRDAVAPATGRPLFTRTGSRLTQLAVDAGAGPRGNHTVLFLGAEDGRVLKVLAAARDPGDMGDPGDTPEPGDIRKPGSEALLLEEISLYDPGRCRGPRGASRVLGLELHPPGRELYVAFAGCLVRLPLSRCARHGACRRSCLAARDPYCVWLPAGGCVPFSEDLPSGFEQDVDGAPGLVGTCQDMPTTGDGDSDGDLAHGLTGLLGAAAGAGGLRAGSLRAGRPGRRAAGHLLPGSRSTQGCRDPPGAPRRAPSPTRGAPTARPPPLPPAAAPPRGPKRPGAAPGAGPAAHPGAHAGAAGQDAAGAWSQLPGVPPSRRAGAPTQGHPGRAAAAAARGRRLGVAGGSEPAGGIRLLREAGAAGRRPIFRRAAFRRAPRQPAAAAAAGAETLAGGATGGATRPGAGTHPDALGRGRRGAGAGAPARRPRALALRQAPAAAQTPAGARGPRAALSHPRGHGDVLVSSPPPRTGPRRWDPRMVVPELPSSPGSG</sequence>
<reference evidence="10" key="1">
    <citation type="submission" date="2025-08" db="UniProtKB">
        <authorList>
            <consortium name="RefSeq"/>
        </authorList>
    </citation>
    <scope>IDENTIFICATION</scope>
    <source>
        <tissue evidence="10">Blood</tissue>
    </source>
</reference>
<proteinExistence type="predicted"/>
<evidence type="ECO:0000256" key="7">
    <source>
        <dbReference type="SAM" id="SignalP"/>
    </source>
</evidence>
<evidence type="ECO:0000256" key="5">
    <source>
        <dbReference type="PROSITE-ProRule" id="PRU00352"/>
    </source>
</evidence>
<dbReference type="SMART" id="SM00630">
    <property type="entry name" value="Sema"/>
    <property type="match status" value="1"/>
</dbReference>
<comment type="caution">
    <text evidence="5">Lacks conserved residue(s) required for the propagation of feature annotation.</text>
</comment>
<feature type="compositionally biased region" description="Low complexity" evidence="6">
    <location>
        <begin position="821"/>
        <end position="852"/>
    </location>
</feature>
<feature type="compositionally biased region" description="Low complexity" evidence="6">
    <location>
        <begin position="680"/>
        <end position="707"/>
    </location>
</feature>
<dbReference type="Proteomes" id="UP001652627">
    <property type="component" value="Chromosome 31"/>
</dbReference>
<dbReference type="PANTHER" id="PTHR11036:SF11">
    <property type="entry name" value="SEMAPHORIN-6C"/>
    <property type="match status" value="1"/>
</dbReference>
<organism evidence="9 10">
    <name type="scientific">Apteryx mantelli</name>
    <name type="common">North Island brown kiwi</name>
    <dbReference type="NCBI Taxonomy" id="2696672"/>
    <lineage>
        <taxon>Eukaryota</taxon>
        <taxon>Metazoa</taxon>
        <taxon>Chordata</taxon>
        <taxon>Craniata</taxon>
        <taxon>Vertebrata</taxon>
        <taxon>Euteleostomi</taxon>
        <taxon>Archelosauria</taxon>
        <taxon>Archosauria</taxon>
        <taxon>Dinosauria</taxon>
        <taxon>Saurischia</taxon>
        <taxon>Theropoda</taxon>
        <taxon>Coelurosauria</taxon>
        <taxon>Aves</taxon>
        <taxon>Palaeognathae</taxon>
        <taxon>Apterygiformes</taxon>
        <taxon>Apterygidae</taxon>
        <taxon>Apteryx</taxon>
    </lineage>
</organism>
<feature type="compositionally biased region" description="Low complexity" evidence="6">
    <location>
        <begin position="650"/>
        <end position="662"/>
    </location>
</feature>
<evidence type="ECO:0000256" key="2">
    <source>
        <dbReference type="ARBA" id="ARBA00023136"/>
    </source>
</evidence>
<dbReference type="SUPFAM" id="SSF103575">
    <property type="entry name" value="Plexin repeat"/>
    <property type="match status" value="1"/>
</dbReference>
<keyword evidence="2" id="KW-0472">Membrane</keyword>
<feature type="domain" description="Sema" evidence="8">
    <location>
        <begin position="29"/>
        <end position="529"/>
    </location>
</feature>
<dbReference type="Pfam" id="PF01403">
    <property type="entry name" value="Sema"/>
    <property type="match status" value="1"/>
</dbReference>
<evidence type="ECO:0000256" key="6">
    <source>
        <dbReference type="SAM" id="MobiDB-lite"/>
    </source>
</evidence>
<keyword evidence="4" id="KW-0325">Glycoprotein</keyword>
<gene>
    <name evidence="10" type="primary">SEMA6C</name>
</gene>
<feature type="region of interest" description="Disordered" evidence="6">
    <location>
        <begin position="772"/>
        <end position="891"/>
    </location>
</feature>
<evidence type="ECO:0000313" key="10">
    <source>
        <dbReference type="RefSeq" id="XP_067169688.1"/>
    </source>
</evidence>
<dbReference type="InterPro" id="IPR001627">
    <property type="entry name" value="Semap_dom"/>
</dbReference>
<dbReference type="InterPro" id="IPR015943">
    <property type="entry name" value="WD40/YVTN_repeat-like_dom_sf"/>
</dbReference>
<feature type="chain" id="PRO_5046019821" evidence="7">
    <location>
        <begin position="25"/>
        <end position="891"/>
    </location>
</feature>
<dbReference type="InterPro" id="IPR027231">
    <property type="entry name" value="Semaphorin"/>
</dbReference>
<dbReference type="Gene3D" id="2.130.10.10">
    <property type="entry name" value="YVTN repeat-like/Quinoprotein amine dehydrogenase"/>
    <property type="match status" value="1"/>
</dbReference>
<evidence type="ECO:0000313" key="9">
    <source>
        <dbReference type="Proteomes" id="UP001652627"/>
    </source>
</evidence>
<feature type="compositionally biased region" description="Low complexity" evidence="6">
    <location>
        <begin position="778"/>
        <end position="806"/>
    </location>
</feature>
<dbReference type="GeneID" id="136994668"/>
<evidence type="ECO:0000256" key="4">
    <source>
        <dbReference type="ARBA" id="ARBA00023180"/>
    </source>
</evidence>
<evidence type="ECO:0000256" key="1">
    <source>
        <dbReference type="ARBA" id="ARBA00004370"/>
    </source>
</evidence>
<name>A0ABM4FXL9_9AVES</name>
<keyword evidence="7" id="KW-0732">Signal</keyword>
<dbReference type="RefSeq" id="XP_067169688.1">
    <property type="nucleotide sequence ID" value="XM_067313587.1"/>
</dbReference>
<dbReference type="Pfam" id="PF01437">
    <property type="entry name" value="PSI"/>
    <property type="match status" value="1"/>
</dbReference>
<dbReference type="InterPro" id="IPR002165">
    <property type="entry name" value="Plexin_repeat"/>
</dbReference>
<feature type="region of interest" description="Disordered" evidence="6">
    <location>
        <begin position="615"/>
        <end position="752"/>
    </location>
</feature>
<protein>
    <submittedName>
        <fullName evidence="10">Semaphorin-6C isoform X1</fullName>
    </submittedName>
</protein>
<evidence type="ECO:0000256" key="3">
    <source>
        <dbReference type="ARBA" id="ARBA00023157"/>
    </source>
</evidence>
<accession>A0ABM4FXL9</accession>
<keyword evidence="3" id="KW-1015">Disulfide bond</keyword>
<dbReference type="PROSITE" id="PS51004">
    <property type="entry name" value="SEMA"/>
    <property type="match status" value="1"/>
</dbReference>
<dbReference type="SUPFAM" id="SSF101912">
    <property type="entry name" value="Sema domain"/>
    <property type="match status" value="1"/>
</dbReference>